<gene>
    <name evidence="1" type="ORF">apy_14480</name>
</gene>
<comment type="caution">
    <text evidence="1">The sequence shown here is derived from an EMBL/GenBank/DDBJ whole genome shotgun (WGS) entry which is preliminary data.</text>
</comment>
<proteinExistence type="predicted"/>
<protein>
    <submittedName>
        <fullName evidence="1">Glycosyl transferase, family 2</fullName>
    </submittedName>
</protein>
<evidence type="ECO:0000313" key="1">
    <source>
        <dbReference type="EMBL" id="GBF09723.1"/>
    </source>
</evidence>
<dbReference type="AlphaFoldDB" id="A0A401HBB3"/>
<dbReference type="Proteomes" id="UP000291213">
    <property type="component" value="Unassembled WGS sequence"/>
</dbReference>
<accession>A0A401HBB3</accession>
<dbReference type="EMBL" id="BDMD01000090">
    <property type="protein sequence ID" value="GBF09723.1"/>
    <property type="molecule type" value="Genomic_DNA"/>
</dbReference>
<name>A0A401HBB3_AERPX</name>
<evidence type="ECO:0000313" key="2">
    <source>
        <dbReference type="Proteomes" id="UP000291213"/>
    </source>
</evidence>
<organism evidence="1 2">
    <name type="scientific">Aeropyrum pernix</name>
    <dbReference type="NCBI Taxonomy" id="56636"/>
    <lineage>
        <taxon>Archaea</taxon>
        <taxon>Thermoproteota</taxon>
        <taxon>Thermoprotei</taxon>
        <taxon>Desulfurococcales</taxon>
        <taxon>Desulfurococcaceae</taxon>
        <taxon>Aeropyrum</taxon>
    </lineage>
</organism>
<dbReference type="GO" id="GO:0016740">
    <property type="term" value="F:transferase activity"/>
    <property type="evidence" value="ECO:0007669"/>
    <property type="project" value="UniProtKB-KW"/>
</dbReference>
<keyword evidence="1" id="KW-0808">Transferase</keyword>
<reference evidence="1 2" key="1">
    <citation type="submission" date="2017-02" db="EMBL/GenBank/DDBJ databases">
        <title>isolation and characterization of a novel temperate virus Aeropyrum globular virus 1 infecting hyperthermophilic archaeon Aeropyrum.</title>
        <authorList>
            <person name="Yumiya M."/>
            <person name="Yoshida T."/>
            <person name="Sako Y."/>
        </authorList>
    </citation>
    <scope>NUCLEOTIDE SEQUENCE [LARGE SCALE GENOMIC DNA]</scope>
    <source>
        <strain evidence="1 2">YK1-12-2013</strain>
    </source>
</reference>
<sequence length="125" mass="14723">MLRGLIVMNIYGAINKFLRAGGSIIRIKVRFSVRSKLYEAYHIEPAILTQVVRKFYKYGRTEFSLSEFYPELAKGKRTPRKIGIRPESWLSLMLWFIKAIPYAIGKLTTLQRWLKIDDHNSIKRM</sequence>